<dbReference type="PANTHER" id="PTHR12963:SF4">
    <property type="entry name" value="ACTIVATING SIGNAL COINTEGRATOR 1"/>
    <property type="match status" value="1"/>
</dbReference>
<feature type="region of interest" description="Disordered" evidence="1">
    <location>
        <begin position="73"/>
        <end position="207"/>
    </location>
</feature>
<dbReference type="AlphaFoldDB" id="A0A6T7GQ22"/>
<dbReference type="Pfam" id="PF06221">
    <property type="entry name" value="zf-C2HC5"/>
    <property type="match status" value="1"/>
</dbReference>
<dbReference type="InterPro" id="IPR009349">
    <property type="entry name" value="TRIP4/RQT4_C2HC5_Znf"/>
</dbReference>
<feature type="compositionally biased region" description="Basic and acidic residues" evidence="1">
    <location>
        <begin position="83"/>
        <end position="94"/>
    </location>
</feature>
<dbReference type="PANTHER" id="PTHR12963">
    <property type="entry name" value="THYROID RECEPTOR INTERACTING PROTEIN RELATED"/>
    <property type="match status" value="1"/>
</dbReference>
<dbReference type="EMBL" id="HBHQ01009963">
    <property type="protein sequence ID" value="CAD9814885.1"/>
    <property type="molecule type" value="Transcribed_RNA"/>
</dbReference>
<evidence type="ECO:0000256" key="1">
    <source>
        <dbReference type="SAM" id="MobiDB-lite"/>
    </source>
</evidence>
<gene>
    <name evidence="3" type="ORF">ASEP1449_LOCUS6710</name>
    <name evidence="4" type="ORF">ASEP1449_LOCUS6711</name>
</gene>
<evidence type="ECO:0000313" key="3">
    <source>
        <dbReference type="EMBL" id="CAD9814884.1"/>
    </source>
</evidence>
<dbReference type="GO" id="GO:0008270">
    <property type="term" value="F:zinc ion binding"/>
    <property type="evidence" value="ECO:0007669"/>
    <property type="project" value="InterPro"/>
</dbReference>
<accession>A0A6T7GQ22</accession>
<name>A0A6T7GQ22_9STRA</name>
<evidence type="ECO:0000259" key="2">
    <source>
        <dbReference type="Pfam" id="PF06221"/>
    </source>
</evidence>
<feature type="compositionally biased region" description="Basic and acidic residues" evidence="1">
    <location>
        <begin position="320"/>
        <end position="329"/>
    </location>
</feature>
<reference evidence="3" key="1">
    <citation type="submission" date="2021-01" db="EMBL/GenBank/DDBJ databases">
        <authorList>
            <person name="Corre E."/>
            <person name="Pelletier E."/>
            <person name="Niang G."/>
            <person name="Scheremetjew M."/>
            <person name="Finn R."/>
            <person name="Kale V."/>
            <person name="Holt S."/>
            <person name="Cochrane G."/>
            <person name="Meng A."/>
            <person name="Brown T."/>
            <person name="Cohen L."/>
        </authorList>
    </citation>
    <scope>NUCLEOTIDE SEQUENCE</scope>
    <source>
        <strain evidence="3">CCMP2084</strain>
    </source>
</reference>
<evidence type="ECO:0000313" key="4">
    <source>
        <dbReference type="EMBL" id="CAD9814885.1"/>
    </source>
</evidence>
<feature type="compositionally biased region" description="Low complexity" evidence="1">
    <location>
        <begin position="172"/>
        <end position="192"/>
    </location>
</feature>
<dbReference type="GO" id="GO:0005634">
    <property type="term" value="C:nucleus"/>
    <property type="evidence" value="ECO:0007669"/>
    <property type="project" value="InterPro"/>
</dbReference>
<feature type="compositionally biased region" description="Polar residues" evidence="1">
    <location>
        <begin position="149"/>
        <end position="158"/>
    </location>
</feature>
<dbReference type="GO" id="GO:0180022">
    <property type="term" value="C:RQC-trigger complex"/>
    <property type="evidence" value="ECO:0007669"/>
    <property type="project" value="InterPro"/>
</dbReference>
<dbReference type="EMBL" id="HBHQ01009962">
    <property type="protein sequence ID" value="CAD9814884.1"/>
    <property type="molecule type" value="Transcribed_RNA"/>
</dbReference>
<dbReference type="InterPro" id="IPR039128">
    <property type="entry name" value="TRIP4-like"/>
</dbReference>
<feature type="region of interest" description="Disordered" evidence="1">
    <location>
        <begin position="310"/>
        <end position="339"/>
    </location>
</feature>
<dbReference type="GO" id="GO:0045893">
    <property type="term" value="P:positive regulation of DNA-templated transcription"/>
    <property type="evidence" value="ECO:0007669"/>
    <property type="project" value="TreeGrafter"/>
</dbReference>
<sequence length="339" mass="37353">MGEHGGDTASREALRSSLANLFGDEDGAGDILEHVLTIETGEDLFDFMSQLLGDAGDPVRAFCQDVERFQRGERIVGGNRNHSTTDNDDTKKEAAITALSQGQRQKISDPVAEERRKTEQREQEKLLKQPPKSFVNQKSQIQPPAGISPMNSAGNPNPSVAAPDASTKKNKSAASSKQKSAKASKSVAVAPVKKMEPKPTKPRPPQKGTANIVCGCFGGKHKPLTNCLHCGRIACEREGYGYCGFCGFLMEPVEYNSSRSGVESSVANISKAQLHKERLLKFDREFTKRTVIYDDQADYFSNKTSGWLTENEQNDAAEQDEAKRKEMHERKKQTLNITF</sequence>
<dbReference type="GO" id="GO:0072344">
    <property type="term" value="P:rescue of stalled ribosome"/>
    <property type="evidence" value="ECO:0007669"/>
    <property type="project" value="InterPro"/>
</dbReference>
<feature type="domain" description="TRIP4/RQT4 C2HC5-type zinc finger" evidence="2">
    <location>
        <begin position="213"/>
        <end position="247"/>
    </location>
</feature>
<feature type="compositionally biased region" description="Basic and acidic residues" evidence="1">
    <location>
        <begin position="112"/>
        <end position="127"/>
    </location>
</feature>
<organism evidence="3">
    <name type="scientific">Attheya septentrionalis</name>
    <dbReference type="NCBI Taxonomy" id="420275"/>
    <lineage>
        <taxon>Eukaryota</taxon>
        <taxon>Sar</taxon>
        <taxon>Stramenopiles</taxon>
        <taxon>Ochrophyta</taxon>
        <taxon>Bacillariophyta</taxon>
        <taxon>Coscinodiscophyceae</taxon>
        <taxon>Chaetocerotophycidae</taxon>
        <taxon>Chaetocerotales</taxon>
        <taxon>Attheyaceae</taxon>
        <taxon>Attheya</taxon>
    </lineage>
</organism>
<protein>
    <recommendedName>
        <fullName evidence="2">TRIP4/RQT4 C2HC5-type zinc finger domain-containing protein</fullName>
    </recommendedName>
</protein>
<proteinExistence type="predicted"/>